<evidence type="ECO:0000313" key="3">
    <source>
        <dbReference type="EMBL" id="CAG9318597.1"/>
    </source>
</evidence>
<dbReference type="InterPro" id="IPR035965">
    <property type="entry name" value="PAS-like_dom_sf"/>
</dbReference>
<feature type="transmembrane region" description="Helical" evidence="1">
    <location>
        <begin position="150"/>
        <end position="169"/>
    </location>
</feature>
<dbReference type="InterPro" id="IPR000014">
    <property type="entry name" value="PAS"/>
</dbReference>
<gene>
    <name evidence="3" type="ORF">BSTOLATCC_MIC21971</name>
</gene>
<proteinExistence type="predicted"/>
<protein>
    <recommendedName>
        <fullName evidence="2">PAS domain-containing protein</fullName>
    </recommendedName>
</protein>
<feature type="transmembrane region" description="Helical" evidence="1">
    <location>
        <begin position="109"/>
        <end position="130"/>
    </location>
</feature>
<dbReference type="Proteomes" id="UP001162131">
    <property type="component" value="Unassembled WGS sequence"/>
</dbReference>
<evidence type="ECO:0000259" key="2">
    <source>
        <dbReference type="PROSITE" id="PS50112"/>
    </source>
</evidence>
<feature type="transmembrane region" description="Helical" evidence="1">
    <location>
        <begin position="45"/>
        <end position="63"/>
    </location>
</feature>
<keyword evidence="1" id="KW-0812">Transmembrane</keyword>
<name>A0AAU9J3S7_9CILI</name>
<organism evidence="3 4">
    <name type="scientific">Blepharisma stoltei</name>
    <dbReference type="NCBI Taxonomy" id="1481888"/>
    <lineage>
        <taxon>Eukaryota</taxon>
        <taxon>Sar</taxon>
        <taxon>Alveolata</taxon>
        <taxon>Ciliophora</taxon>
        <taxon>Postciliodesmatophora</taxon>
        <taxon>Heterotrichea</taxon>
        <taxon>Heterotrichida</taxon>
        <taxon>Blepharismidae</taxon>
        <taxon>Blepharisma</taxon>
    </lineage>
</organism>
<accession>A0AAU9J3S7</accession>
<reference evidence="3" key="1">
    <citation type="submission" date="2021-09" db="EMBL/GenBank/DDBJ databases">
        <authorList>
            <consortium name="AG Swart"/>
            <person name="Singh M."/>
            <person name="Singh A."/>
            <person name="Seah K."/>
            <person name="Emmerich C."/>
        </authorList>
    </citation>
    <scope>NUCLEOTIDE SEQUENCE</scope>
    <source>
        <strain evidence="3">ATCC30299</strain>
    </source>
</reference>
<dbReference type="PROSITE" id="PS50112">
    <property type="entry name" value="PAS"/>
    <property type="match status" value="1"/>
</dbReference>
<sequence length="570" mass="66835">MSMESAGSKQPCFTKSMLLEFLLPSIENHFQEETRSWLTNLYGNTWISFIFFSVLSASLWHFWNETIALSVISLVPFFEHKNLNVHFKRLIAEFACIQFHIRNIETSNLCENIGVFFPCFCLTFLCIKQWKYTLFYSVFEAIVVFCYTGQNIYGMIFTTIFYTIISAIFEKDFRDIWTLYAITKNKAEELKIVLDTSHSAIYVLDKEGNINYYNAKALSIAKMNGKSSDFLQFCKFQDIFDEDFSSWAKSTFTKSLKQDIGNEEFMVFKNITDINPEGIQNIGFDVRTDSVKWDNKESIRVAFIDVSLGVLNRLLLIRSYKSLEILVDQLLKKLLKIFRKEQLYNTKVFAGINLLKTELKGLLLFQGYYLRKVEFKSDFFDFFVEIHNVIEMLFHRASQKQISISLIRSSEYPTSLFGDNTLYSFLLNALLRFLLEKSDNASELTISIVPKFVNKNEYLLEHYIEFSSHSTSQEELDDIFQIKKETAKRKSLVDMMRIMKENGTCLFMFDPLICLLRGYTNFTFSKDDNTGLFNLFIPFTASEKELDTKKIDITHQCFIENENYSKWYIF</sequence>
<feature type="domain" description="PAS" evidence="2">
    <location>
        <begin position="186"/>
        <end position="220"/>
    </location>
</feature>
<dbReference type="EMBL" id="CAJZBQ010000021">
    <property type="protein sequence ID" value="CAG9318597.1"/>
    <property type="molecule type" value="Genomic_DNA"/>
</dbReference>
<keyword evidence="4" id="KW-1185">Reference proteome</keyword>
<keyword evidence="1" id="KW-0472">Membrane</keyword>
<dbReference type="SUPFAM" id="SSF55785">
    <property type="entry name" value="PYP-like sensor domain (PAS domain)"/>
    <property type="match status" value="1"/>
</dbReference>
<evidence type="ECO:0000313" key="4">
    <source>
        <dbReference type="Proteomes" id="UP001162131"/>
    </source>
</evidence>
<keyword evidence="1" id="KW-1133">Transmembrane helix</keyword>
<dbReference type="AlphaFoldDB" id="A0AAU9J3S7"/>
<comment type="caution">
    <text evidence="3">The sequence shown here is derived from an EMBL/GenBank/DDBJ whole genome shotgun (WGS) entry which is preliminary data.</text>
</comment>
<evidence type="ECO:0000256" key="1">
    <source>
        <dbReference type="SAM" id="Phobius"/>
    </source>
</evidence>